<name>A0ABR1J9N1_9AGAR</name>
<dbReference type="PRINTS" id="PR00318">
    <property type="entry name" value="GPROTEINA"/>
</dbReference>
<evidence type="ECO:0000313" key="7">
    <source>
        <dbReference type="Proteomes" id="UP001498398"/>
    </source>
</evidence>
<keyword evidence="5" id="KW-0807">Transducer</keyword>
<evidence type="ECO:0000313" key="6">
    <source>
        <dbReference type="EMBL" id="KAK7451026.1"/>
    </source>
</evidence>
<proteinExistence type="predicted"/>
<dbReference type="SMART" id="SM00275">
    <property type="entry name" value="G_alpha"/>
    <property type="match status" value="1"/>
</dbReference>
<dbReference type="SUPFAM" id="SSF52540">
    <property type="entry name" value="P-loop containing nucleoside triphosphate hydrolases"/>
    <property type="match status" value="1"/>
</dbReference>
<keyword evidence="2" id="KW-0547">Nucleotide-binding</keyword>
<dbReference type="Proteomes" id="UP001498398">
    <property type="component" value="Unassembled WGS sequence"/>
</dbReference>
<evidence type="ECO:0000256" key="3">
    <source>
        <dbReference type="ARBA" id="ARBA00022842"/>
    </source>
</evidence>
<evidence type="ECO:0000256" key="4">
    <source>
        <dbReference type="ARBA" id="ARBA00023134"/>
    </source>
</evidence>
<reference evidence="6 7" key="1">
    <citation type="submission" date="2024-01" db="EMBL/GenBank/DDBJ databases">
        <title>A draft genome for the cacao thread blight pathogen Marasmiellus scandens.</title>
        <authorList>
            <person name="Baruah I.K."/>
            <person name="Leung J."/>
            <person name="Bukari Y."/>
            <person name="Amoako-Attah I."/>
            <person name="Meinhardt L.W."/>
            <person name="Bailey B.A."/>
            <person name="Cohen S.P."/>
        </authorList>
    </citation>
    <scope>NUCLEOTIDE SEQUENCE [LARGE SCALE GENOMIC DNA]</scope>
    <source>
        <strain evidence="6 7">GH-19</strain>
    </source>
</reference>
<evidence type="ECO:0000256" key="5">
    <source>
        <dbReference type="ARBA" id="ARBA00023224"/>
    </source>
</evidence>
<dbReference type="Pfam" id="PF00503">
    <property type="entry name" value="G-alpha"/>
    <property type="match status" value="1"/>
</dbReference>
<dbReference type="InterPro" id="IPR011025">
    <property type="entry name" value="GproteinA_insert"/>
</dbReference>
<keyword evidence="7" id="KW-1185">Reference proteome</keyword>
<comment type="caution">
    <text evidence="6">The sequence shown here is derived from an EMBL/GenBank/DDBJ whole genome shotgun (WGS) entry which is preliminary data.</text>
</comment>
<dbReference type="PANTHER" id="PTHR10218">
    <property type="entry name" value="GTP-BINDING PROTEIN ALPHA SUBUNIT"/>
    <property type="match status" value="1"/>
</dbReference>
<dbReference type="CDD" id="cd00066">
    <property type="entry name" value="G-alpha"/>
    <property type="match status" value="1"/>
</dbReference>
<dbReference type="Gene3D" id="3.40.50.300">
    <property type="entry name" value="P-loop containing nucleotide triphosphate hydrolases"/>
    <property type="match status" value="1"/>
</dbReference>
<dbReference type="InterPro" id="IPR027417">
    <property type="entry name" value="P-loop_NTPase"/>
</dbReference>
<accession>A0ABR1J9N1</accession>
<dbReference type="InterPro" id="IPR001019">
    <property type="entry name" value="Gprotein_alpha_su"/>
</dbReference>
<evidence type="ECO:0000256" key="2">
    <source>
        <dbReference type="ARBA" id="ARBA00022741"/>
    </source>
</evidence>
<dbReference type="PROSITE" id="PS51882">
    <property type="entry name" value="G_ALPHA"/>
    <property type="match status" value="1"/>
</dbReference>
<evidence type="ECO:0000256" key="1">
    <source>
        <dbReference type="ARBA" id="ARBA00022723"/>
    </source>
</evidence>
<protein>
    <submittedName>
        <fullName evidence="6">Guanine nucleotide-binding protein alpha-2 subunit</fullName>
    </submittedName>
</protein>
<dbReference type="PANTHER" id="PTHR10218:SF369">
    <property type="entry name" value="GUANINE NUCLEOTIDE-BINDING PROTEIN ALPHA-2 SUBUNIT"/>
    <property type="match status" value="1"/>
</dbReference>
<sequence>MRYCETLSLSSRREAQSLKQEPLLLRKEVKVLVFEGCTAIKQIRLCEGMGFTDEERKIYRQIIYQNVFESIREIIIAMKDFEILHSNQPLVDKISECLDNDTGNCVLCFEIAEDIHQFLQDSNVENMINKQLCLVEDATYFLPEILRIGSPDYVPTDKDILRARQKHKGIAETRLPFGLTKEQTLVLLDVQGQQGEPRKWMHCFEDIACILFCASLSDYDRMSEQDRERTRMDDSLAFFQQIATLSWARRISLFLLLNESGEFRRKLLVTPLSHYFPEYTGGDDFRLAIDYFKRLFARSGQIQGRAKEREIYIQ</sequence>
<organism evidence="6 7">
    <name type="scientific">Marasmiellus scandens</name>
    <dbReference type="NCBI Taxonomy" id="2682957"/>
    <lineage>
        <taxon>Eukaryota</taxon>
        <taxon>Fungi</taxon>
        <taxon>Dikarya</taxon>
        <taxon>Basidiomycota</taxon>
        <taxon>Agaricomycotina</taxon>
        <taxon>Agaricomycetes</taxon>
        <taxon>Agaricomycetidae</taxon>
        <taxon>Agaricales</taxon>
        <taxon>Marasmiineae</taxon>
        <taxon>Omphalotaceae</taxon>
        <taxon>Marasmiellus</taxon>
    </lineage>
</organism>
<keyword evidence="4" id="KW-0342">GTP-binding</keyword>
<dbReference type="Gene3D" id="1.10.400.10">
    <property type="entry name" value="GI Alpha 1, domain 2-like"/>
    <property type="match status" value="1"/>
</dbReference>
<keyword evidence="3" id="KW-0460">Magnesium</keyword>
<keyword evidence="1" id="KW-0479">Metal-binding</keyword>
<dbReference type="SUPFAM" id="SSF47895">
    <property type="entry name" value="Transducin (alpha subunit), insertion domain"/>
    <property type="match status" value="1"/>
</dbReference>
<dbReference type="EMBL" id="JBANRG010000032">
    <property type="protein sequence ID" value="KAK7451026.1"/>
    <property type="molecule type" value="Genomic_DNA"/>
</dbReference>
<gene>
    <name evidence="6" type="primary">GPA2_2</name>
    <name evidence="6" type="ORF">VKT23_012701</name>
</gene>